<dbReference type="EMBL" id="JABSTR010000004">
    <property type="protein sequence ID" value="KAH9368193.1"/>
    <property type="molecule type" value="Genomic_DNA"/>
</dbReference>
<evidence type="ECO:0000256" key="1">
    <source>
        <dbReference type="SAM" id="MobiDB-lite"/>
    </source>
</evidence>
<dbReference type="AlphaFoldDB" id="A0A9J6G0H2"/>
<feature type="region of interest" description="Disordered" evidence="1">
    <location>
        <begin position="212"/>
        <end position="284"/>
    </location>
</feature>
<keyword evidence="2" id="KW-0472">Membrane</keyword>
<evidence type="ECO:0000313" key="4">
    <source>
        <dbReference type="Proteomes" id="UP000821853"/>
    </source>
</evidence>
<dbReference type="Proteomes" id="UP000821853">
    <property type="component" value="Chromosome 2"/>
</dbReference>
<gene>
    <name evidence="3" type="ORF">HPB48_010626</name>
</gene>
<feature type="transmembrane region" description="Helical" evidence="2">
    <location>
        <begin position="98"/>
        <end position="118"/>
    </location>
</feature>
<organism evidence="3 4">
    <name type="scientific">Haemaphysalis longicornis</name>
    <name type="common">Bush tick</name>
    <dbReference type="NCBI Taxonomy" id="44386"/>
    <lineage>
        <taxon>Eukaryota</taxon>
        <taxon>Metazoa</taxon>
        <taxon>Ecdysozoa</taxon>
        <taxon>Arthropoda</taxon>
        <taxon>Chelicerata</taxon>
        <taxon>Arachnida</taxon>
        <taxon>Acari</taxon>
        <taxon>Parasitiformes</taxon>
        <taxon>Ixodida</taxon>
        <taxon>Ixodoidea</taxon>
        <taxon>Ixodidae</taxon>
        <taxon>Haemaphysalinae</taxon>
        <taxon>Haemaphysalis</taxon>
    </lineage>
</organism>
<feature type="compositionally biased region" description="Low complexity" evidence="1">
    <location>
        <begin position="239"/>
        <end position="264"/>
    </location>
</feature>
<keyword evidence="2" id="KW-1133">Transmembrane helix</keyword>
<feature type="compositionally biased region" description="Basic residues" evidence="1">
    <location>
        <begin position="149"/>
        <end position="180"/>
    </location>
</feature>
<keyword evidence="4" id="KW-1185">Reference proteome</keyword>
<evidence type="ECO:0000256" key="2">
    <source>
        <dbReference type="SAM" id="Phobius"/>
    </source>
</evidence>
<feature type="region of interest" description="Disordered" evidence="1">
    <location>
        <begin position="142"/>
        <end position="200"/>
    </location>
</feature>
<comment type="caution">
    <text evidence="3">The sequence shown here is derived from an EMBL/GenBank/DDBJ whole genome shotgun (WGS) entry which is preliminary data.</text>
</comment>
<protein>
    <submittedName>
        <fullName evidence="3">Uncharacterized protein</fullName>
    </submittedName>
</protein>
<proteinExistence type="predicted"/>
<name>A0A9J6G0H2_HAELO</name>
<dbReference type="VEuPathDB" id="VectorBase:HLOH_043366"/>
<evidence type="ECO:0000313" key="3">
    <source>
        <dbReference type="EMBL" id="KAH9368193.1"/>
    </source>
</evidence>
<reference evidence="3 4" key="1">
    <citation type="journal article" date="2020" name="Cell">
        <title>Large-Scale Comparative Analyses of Tick Genomes Elucidate Their Genetic Diversity and Vector Capacities.</title>
        <authorList>
            <consortium name="Tick Genome and Microbiome Consortium (TIGMIC)"/>
            <person name="Jia N."/>
            <person name="Wang J."/>
            <person name="Shi W."/>
            <person name="Du L."/>
            <person name="Sun Y."/>
            <person name="Zhan W."/>
            <person name="Jiang J.F."/>
            <person name="Wang Q."/>
            <person name="Zhang B."/>
            <person name="Ji P."/>
            <person name="Bell-Sakyi L."/>
            <person name="Cui X.M."/>
            <person name="Yuan T.T."/>
            <person name="Jiang B.G."/>
            <person name="Yang W.F."/>
            <person name="Lam T.T."/>
            <person name="Chang Q.C."/>
            <person name="Ding S.J."/>
            <person name="Wang X.J."/>
            <person name="Zhu J.G."/>
            <person name="Ruan X.D."/>
            <person name="Zhao L."/>
            <person name="Wei J.T."/>
            <person name="Ye R.Z."/>
            <person name="Que T.C."/>
            <person name="Du C.H."/>
            <person name="Zhou Y.H."/>
            <person name="Cheng J.X."/>
            <person name="Dai P.F."/>
            <person name="Guo W.B."/>
            <person name="Han X.H."/>
            <person name="Huang E.J."/>
            <person name="Li L.F."/>
            <person name="Wei W."/>
            <person name="Gao Y.C."/>
            <person name="Liu J.Z."/>
            <person name="Shao H.Z."/>
            <person name="Wang X."/>
            <person name="Wang C.C."/>
            <person name="Yang T.C."/>
            <person name="Huo Q.B."/>
            <person name="Li W."/>
            <person name="Chen H.Y."/>
            <person name="Chen S.E."/>
            <person name="Zhou L.G."/>
            <person name="Ni X.B."/>
            <person name="Tian J.H."/>
            <person name="Sheng Y."/>
            <person name="Liu T."/>
            <person name="Pan Y.S."/>
            <person name="Xia L.Y."/>
            <person name="Li J."/>
            <person name="Zhao F."/>
            <person name="Cao W.C."/>
        </authorList>
    </citation>
    <scope>NUCLEOTIDE SEQUENCE [LARGE SCALE GENOMIC DNA]</scope>
    <source>
        <strain evidence="3">HaeL-2018</strain>
    </source>
</reference>
<accession>A0A9J6G0H2</accession>
<sequence>MTLLALGGHDSTGTTAELTDVEILAEVTTERTNEDAAEVVPASAASALLPTSTKASAVLALPHRYCSAIEGTGLSLLERLDYVEEVVMRDSRILGVPVAYYALLLGSFTFCVASYTFAAKSSGLLRAPTVVSPTREFLTTTEYPETGKAVKRRRHGRHRAGSKKRRHGTGRRSPRVRAPLRRSTTAVPTTAAEDSWEDATTWEAEDYWDPGLQTVPTEEESTWVTTQDTPSSTRPPPSTVTTTTTTSTPPTPPSTVTTTTTTSTPPTPPSTVTGGGPTRDKTFLNSSDLYDYEEVFEYYYVYDDNQTWKSKPPRAERRTIDPIE</sequence>
<keyword evidence="2" id="KW-0812">Transmembrane</keyword>